<dbReference type="STRING" id="1173584.SAMN05444851_3222"/>
<dbReference type="InterPro" id="IPR017853">
    <property type="entry name" value="GH"/>
</dbReference>
<dbReference type="Gene3D" id="3.20.20.80">
    <property type="entry name" value="Glycosidases"/>
    <property type="match status" value="1"/>
</dbReference>
<evidence type="ECO:0000256" key="4">
    <source>
        <dbReference type="ARBA" id="ARBA00020295"/>
    </source>
</evidence>
<protein>
    <recommendedName>
        <fullName evidence="4 10">4-alpha-glucanotransferase</fullName>
        <ecNumber evidence="3 10">2.4.1.25</ecNumber>
    </recommendedName>
    <alternativeName>
        <fullName evidence="8 10">Amylomaltase</fullName>
    </alternativeName>
    <alternativeName>
        <fullName evidence="9 10">Disproportionating enzyme</fullName>
    </alternativeName>
</protein>
<keyword evidence="5 10" id="KW-0328">Glycosyltransferase</keyword>
<reference evidence="12 13" key="1">
    <citation type="submission" date="2016-10" db="EMBL/GenBank/DDBJ databases">
        <authorList>
            <person name="de Groot N.N."/>
        </authorList>
    </citation>
    <scope>NUCLEOTIDE SEQUENCE [LARGE SCALE GENOMIC DNA]</scope>
    <source>
        <strain evidence="12 13">DSM 29439</strain>
    </source>
</reference>
<evidence type="ECO:0000256" key="7">
    <source>
        <dbReference type="ARBA" id="ARBA00023277"/>
    </source>
</evidence>
<feature type="region of interest" description="Disordered" evidence="11">
    <location>
        <begin position="643"/>
        <end position="667"/>
    </location>
</feature>
<evidence type="ECO:0000313" key="12">
    <source>
        <dbReference type="EMBL" id="SEW36475.1"/>
    </source>
</evidence>
<evidence type="ECO:0000256" key="3">
    <source>
        <dbReference type="ARBA" id="ARBA00012560"/>
    </source>
</evidence>
<evidence type="ECO:0000256" key="5">
    <source>
        <dbReference type="ARBA" id="ARBA00022676"/>
    </source>
</evidence>
<keyword evidence="7 10" id="KW-0119">Carbohydrate metabolism</keyword>
<keyword evidence="6 10" id="KW-0808">Transferase</keyword>
<dbReference type="EC" id="2.4.1.25" evidence="3 10"/>
<dbReference type="Proteomes" id="UP000199650">
    <property type="component" value="Unassembled WGS sequence"/>
</dbReference>
<comment type="catalytic activity">
    <reaction evidence="1 10">
        <text>Transfers a segment of a (1-&gt;4)-alpha-D-glucan to a new position in an acceptor, which may be glucose or a (1-&gt;4)-alpha-D-glucan.</text>
        <dbReference type="EC" id="2.4.1.25"/>
    </reaction>
</comment>
<evidence type="ECO:0000256" key="6">
    <source>
        <dbReference type="ARBA" id="ARBA00022679"/>
    </source>
</evidence>
<dbReference type="InterPro" id="IPR003385">
    <property type="entry name" value="Glyco_hydro_77"/>
</dbReference>
<dbReference type="PANTHER" id="PTHR32438:SF5">
    <property type="entry name" value="4-ALPHA-GLUCANOTRANSFERASE DPE1, CHLOROPLASTIC_AMYLOPLASTIC"/>
    <property type="match status" value="1"/>
</dbReference>
<evidence type="ECO:0000256" key="8">
    <source>
        <dbReference type="ARBA" id="ARBA00031423"/>
    </source>
</evidence>
<dbReference type="EMBL" id="FOJB01000002">
    <property type="protein sequence ID" value="SEW36475.1"/>
    <property type="molecule type" value="Genomic_DNA"/>
</dbReference>
<organism evidence="12 13">
    <name type="scientific">Aliiroseovarius sediminilitoris</name>
    <dbReference type="NCBI Taxonomy" id="1173584"/>
    <lineage>
        <taxon>Bacteria</taxon>
        <taxon>Pseudomonadati</taxon>
        <taxon>Pseudomonadota</taxon>
        <taxon>Alphaproteobacteria</taxon>
        <taxon>Rhodobacterales</taxon>
        <taxon>Paracoccaceae</taxon>
        <taxon>Aliiroseovarius</taxon>
    </lineage>
</organism>
<dbReference type="RefSeq" id="WP_177179395.1">
    <property type="nucleotide sequence ID" value="NZ_FOJB01000002.1"/>
</dbReference>
<proteinExistence type="inferred from homology"/>
<feature type="compositionally biased region" description="Basic and acidic residues" evidence="11">
    <location>
        <begin position="651"/>
        <end position="667"/>
    </location>
</feature>
<dbReference type="PANTHER" id="PTHR32438">
    <property type="entry name" value="4-ALPHA-GLUCANOTRANSFERASE DPE1, CHLOROPLASTIC/AMYLOPLASTIC"/>
    <property type="match status" value="1"/>
</dbReference>
<dbReference type="GO" id="GO:0004134">
    <property type="term" value="F:4-alpha-glucanotransferase activity"/>
    <property type="evidence" value="ECO:0007669"/>
    <property type="project" value="UniProtKB-EC"/>
</dbReference>
<gene>
    <name evidence="12" type="ORF">SAMN05444851_3222</name>
</gene>
<sequence length="667" mass="72961">MTDWISQLCTHVGVHGHYRGFDGQTIEVPRDTQIAVLRAMQLDVCSDTDAQVLLQQMQTEDAAQPLPPEVVVDAGEACALTLTQTAEWKLEAEDTGETLAQGQPTNRISLPGLPLGIHRLRLRSGVRDFTTWVLARPVGAVRLEDHIAERRIWGVLAPLYGLTDGDTAQIGSYGLLGDYAAAMTAHGADFVGINPVHAMGHVRPDDVISPYSPSHRGFLNIWHCDVGGGHTGNDAELVDYPSALRNTAHALADQFASFCDLPDSAPQRRAFETYVERAGTALHEFALFEALSTSFGADWRTWPAPYRDHDADALAAFETTHEEEIARTKWEQWQADMQLADAQDRACKAGMRVGLYLDLAVGPRLGAAETWVKDSSLITGATLGAPPDPLGPVGQSWGLAPQSPLKLRAEGYAGFARLLRSVMRHAGMIRIDHVLGLMRSFWIPDGGTEGTYVSYPFDALLAVVAIESVRSNTIVVGEDLGLVPEGLREKLSASGVYGLDVLQYMRTTTGGFTDTAKTRRLAICGFATHDTPTVAGFFTAEDARVRHQLGVIDAQMLEKTRADRTRARETLGSSDPVPEIHRQLARANASMVSIQLDDIAERTSQQNLPGTVDSYPNWRLKAPFTVDEIAKSEAFKRLAEDMRAQARSNPRRMEKKDGLQDCSDHAH</sequence>
<evidence type="ECO:0000256" key="2">
    <source>
        <dbReference type="ARBA" id="ARBA00005684"/>
    </source>
</evidence>
<accession>A0A1I0R736</accession>
<dbReference type="AlphaFoldDB" id="A0A1I0R736"/>
<comment type="similarity">
    <text evidence="2 10">Belongs to the disproportionating enzyme family.</text>
</comment>
<dbReference type="SUPFAM" id="SSF51445">
    <property type="entry name" value="(Trans)glycosidases"/>
    <property type="match status" value="1"/>
</dbReference>
<evidence type="ECO:0000256" key="10">
    <source>
        <dbReference type="RuleBase" id="RU361207"/>
    </source>
</evidence>
<evidence type="ECO:0000256" key="11">
    <source>
        <dbReference type="SAM" id="MobiDB-lite"/>
    </source>
</evidence>
<evidence type="ECO:0000256" key="1">
    <source>
        <dbReference type="ARBA" id="ARBA00000439"/>
    </source>
</evidence>
<dbReference type="Pfam" id="PF02446">
    <property type="entry name" value="Glyco_hydro_77"/>
    <property type="match status" value="1"/>
</dbReference>
<dbReference type="NCBIfam" id="TIGR00217">
    <property type="entry name" value="malQ"/>
    <property type="match status" value="1"/>
</dbReference>
<dbReference type="GO" id="GO:0005975">
    <property type="term" value="P:carbohydrate metabolic process"/>
    <property type="evidence" value="ECO:0007669"/>
    <property type="project" value="InterPro"/>
</dbReference>
<name>A0A1I0R736_9RHOB</name>
<evidence type="ECO:0000313" key="13">
    <source>
        <dbReference type="Proteomes" id="UP000199650"/>
    </source>
</evidence>
<keyword evidence="13" id="KW-1185">Reference proteome</keyword>
<evidence type="ECO:0000256" key="9">
    <source>
        <dbReference type="ARBA" id="ARBA00031501"/>
    </source>
</evidence>